<dbReference type="InterPro" id="IPR007941">
    <property type="entry name" value="DUF726"/>
</dbReference>
<gene>
    <name evidence="8" type="ORF">BP5553_00286</name>
</gene>
<evidence type="ECO:0000256" key="3">
    <source>
        <dbReference type="ARBA" id="ARBA00022692"/>
    </source>
</evidence>
<accession>A0A370TXQ9</accession>
<keyword evidence="9" id="KW-1185">Reference proteome</keyword>
<dbReference type="RefSeq" id="XP_031872963.1">
    <property type="nucleotide sequence ID" value="XM_032008909.1"/>
</dbReference>
<sequence>MEYLKGHSKPSHDHDQTDQEDLGAILTKDEQKELTLLVANVTKVMRKQITNIFDAPISSGKLSAQAAQVMDKNLNSNDGQPKEETSEGVTPELGEKRERELSPPKMQAMEKDAVAFFDKWRESVLLRLGEVVNNPKHVVDGQIKAATTEATQNTSPPEMRVIRSDTDVDEVDADAELIQLYPPTSTRLVSLSKENRVLILHAVLLFLLSLEHYVGLSRILLLHIASSLHLPLQILVEQEVKVAQGLLEAAKHMSGNEETQKRSDENQVSRRWKVGLAGIAGAAVIGVTGGLAAPLVAGAIGSIMGGLGLGATAAAGLLGTLAESGAIIGTFFGLYGGRMTGKMIDAYAKEVQDFAFLPLKGSKNRDPLPKDRRLRVTICVSGWLTQKEDIITPWRAFGDQSEVFALRWELEALTKLGTSIESVVKSTAWGVAKKEIIRRTIFASLMEALWPLSLLKISKVVDNPFSVAKNRADKAGLVLADALINKAQGERPVTLIGYSLGARLIYSCLMSLAERRAFGLVESAVLIGAPTPSDAAPWLAMRSVVAGRLVNVYSENDYILAFLYRTSSIQYGVAGLQQVQDVPRIENVDVSQMVSGHLRLQYLVGSILEKIGFEDIDKKEVEKEEQTLALLEESESKEEVEETSDNPNLEKEAEALEDDVKQKTGSTMSKE</sequence>
<dbReference type="GeneID" id="43593135"/>
<name>A0A370TXQ9_9HELO</name>
<keyword evidence="3 7" id="KW-0812">Transmembrane</keyword>
<feature type="region of interest" description="Disordered" evidence="6">
    <location>
        <begin position="624"/>
        <end position="671"/>
    </location>
</feature>
<dbReference type="InterPro" id="IPR029058">
    <property type="entry name" value="AB_hydrolase_fold"/>
</dbReference>
<protein>
    <submittedName>
        <fullName evidence="8">DUF726-domain-containing protein</fullName>
    </submittedName>
</protein>
<feature type="compositionally biased region" description="Basic and acidic residues" evidence="6">
    <location>
        <begin position="93"/>
        <end position="103"/>
    </location>
</feature>
<feature type="compositionally biased region" description="Basic and acidic residues" evidence="6">
    <location>
        <begin position="648"/>
        <end position="662"/>
    </location>
</feature>
<evidence type="ECO:0000313" key="8">
    <source>
        <dbReference type="EMBL" id="RDL40307.1"/>
    </source>
</evidence>
<organism evidence="8 9">
    <name type="scientific">Venustampulla echinocandica</name>
    <dbReference type="NCBI Taxonomy" id="2656787"/>
    <lineage>
        <taxon>Eukaryota</taxon>
        <taxon>Fungi</taxon>
        <taxon>Dikarya</taxon>
        <taxon>Ascomycota</taxon>
        <taxon>Pezizomycotina</taxon>
        <taxon>Leotiomycetes</taxon>
        <taxon>Helotiales</taxon>
        <taxon>Pleuroascaceae</taxon>
        <taxon>Venustampulla</taxon>
    </lineage>
</organism>
<proteinExistence type="inferred from homology"/>
<keyword evidence="5 7" id="KW-0472">Membrane</keyword>
<keyword evidence="4 7" id="KW-1133">Transmembrane helix</keyword>
<feature type="region of interest" description="Disordered" evidence="6">
    <location>
        <begin position="73"/>
        <end position="103"/>
    </location>
</feature>
<dbReference type="Proteomes" id="UP000254866">
    <property type="component" value="Unassembled WGS sequence"/>
</dbReference>
<dbReference type="GO" id="GO:0016020">
    <property type="term" value="C:membrane"/>
    <property type="evidence" value="ECO:0007669"/>
    <property type="project" value="UniProtKB-SubCell"/>
</dbReference>
<evidence type="ECO:0000256" key="5">
    <source>
        <dbReference type="ARBA" id="ARBA00023136"/>
    </source>
</evidence>
<feature type="compositionally biased region" description="Acidic residues" evidence="6">
    <location>
        <begin position="632"/>
        <end position="644"/>
    </location>
</feature>
<dbReference type="Pfam" id="PF05277">
    <property type="entry name" value="DUF726"/>
    <property type="match status" value="1"/>
</dbReference>
<evidence type="ECO:0000256" key="1">
    <source>
        <dbReference type="ARBA" id="ARBA00004141"/>
    </source>
</evidence>
<comment type="subcellular location">
    <subcellularLocation>
        <location evidence="1">Membrane</location>
        <topology evidence="1">Multi-pass membrane protein</topology>
    </subcellularLocation>
</comment>
<comment type="caution">
    <text evidence="8">The sequence shown here is derived from an EMBL/GenBank/DDBJ whole genome shotgun (WGS) entry which is preliminary data.</text>
</comment>
<evidence type="ECO:0000256" key="4">
    <source>
        <dbReference type="ARBA" id="ARBA00022989"/>
    </source>
</evidence>
<reference evidence="8 9" key="1">
    <citation type="journal article" date="2018" name="IMA Fungus">
        <title>IMA Genome-F 9: Draft genome sequence of Annulohypoxylon stygium, Aspergillus mulundensis, Berkeleyomyces basicola (syn. Thielaviopsis basicola), Ceratocystis smalleyi, two Cercospora beticola strains, Coleophoma cylindrospora, Fusarium fracticaudum, Phialophora cf. hyalina, and Morchella septimelata.</title>
        <authorList>
            <person name="Wingfield B.D."/>
            <person name="Bills G.F."/>
            <person name="Dong Y."/>
            <person name="Huang W."/>
            <person name="Nel W.J."/>
            <person name="Swalarsk-Parry B.S."/>
            <person name="Vaghefi N."/>
            <person name="Wilken P.M."/>
            <person name="An Z."/>
            <person name="de Beer Z.W."/>
            <person name="De Vos L."/>
            <person name="Chen L."/>
            <person name="Duong T.A."/>
            <person name="Gao Y."/>
            <person name="Hammerbacher A."/>
            <person name="Kikkert J.R."/>
            <person name="Li Y."/>
            <person name="Li H."/>
            <person name="Li K."/>
            <person name="Li Q."/>
            <person name="Liu X."/>
            <person name="Ma X."/>
            <person name="Naidoo K."/>
            <person name="Pethybridge S.J."/>
            <person name="Sun J."/>
            <person name="Steenkamp E.T."/>
            <person name="van der Nest M.A."/>
            <person name="van Wyk S."/>
            <person name="Wingfield M.J."/>
            <person name="Xiong C."/>
            <person name="Yue Q."/>
            <person name="Zhang X."/>
        </authorList>
    </citation>
    <scope>NUCLEOTIDE SEQUENCE [LARGE SCALE GENOMIC DNA]</scope>
    <source>
        <strain evidence="8 9">BP 5553</strain>
    </source>
</reference>
<comment type="similarity">
    <text evidence="2">Belongs to the TMCO4 family.</text>
</comment>
<dbReference type="OrthoDB" id="277931at2759"/>
<dbReference type="Gene3D" id="3.40.50.1820">
    <property type="entry name" value="alpha/beta hydrolase"/>
    <property type="match status" value="1"/>
</dbReference>
<feature type="transmembrane region" description="Helical" evidence="7">
    <location>
        <begin position="276"/>
        <end position="301"/>
    </location>
</feature>
<feature type="transmembrane region" description="Helical" evidence="7">
    <location>
        <begin position="198"/>
        <end position="221"/>
    </location>
</feature>
<evidence type="ECO:0000256" key="6">
    <source>
        <dbReference type="SAM" id="MobiDB-lite"/>
    </source>
</evidence>
<dbReference type="PANTHER" id="PTHR17920:SF22">
    <property type="entry name" value="DUF726 DOMAIN PROTEIN (AFU_ORTHOLOGUE AFUA_2G12860)"/>
    <property type="match status" value="1"/>
</dbReference>
<evidence type="ECO:0000256" key="7">
    <source>
        <dbReference type="SAM" id="Phobius"/>
    </source>
</evidence>
<dbReference type="EMBL" id="NPIC01000001">
    <property type="protein sequence ID" value="RDL40307.1"/>
    <property type="molecule type" value="Genomic_DNA"/>
</dbReference>
<dbReference type="PANTHER" id="PTHR17920">
    <property type="entry name" value="TRANSMEMBRANE AND COILED-COIL DOMAIN-CONTAINING PROTEIN 4 TMCO4"/>
    <property type="match status" value="1"/>
</dbReference>
<dbReference type="SUPFAM" id="SSF53474">
    <property type="entry name" value="alpha/beta-Hydrolases"/>
    <property type="match status" value="1"/>
</dbReference>
<evidence type="ECO:0000256" key="2">
    <source>
        <dbReference type="ARBA" id="ARBA00009824"/>
    </source>
</evidence>
<dbReference type="AlphaFoldDB" id="A0A370TXQ9"/>
<feature type="transmembrane region" description="Helical" evidence="7">
    <location>
        <begin position="313"/>
        <end position="335"/>
    </location>
</feature>
<evidence type="ECO:0000313" key="9">
    <source>
        <dbReference type="Proteomes" id="UP000254866"/>
    </source>
</evidence>